<dbReference type="AlphaFoldDB" id="A0A7N5JPN5"/>
<dbReference type="GeneTree" id="ENSGT00390000016851"/>
<evidence type="ECO:0000259" key="6">
    <source>
        <dbReference type="Pfam" id="PF10396"/>
    </source>
</evidence>
<keyword evidence="8" id="KW-1185">Reference proteome</keyword>
<protein>
    <submittedName>
        <fullName evidence="7">GTP binding protein 3, mitochondrial</fullName>
    </submittedName>
</protein>
<dbReference type="Gene3D" id="3.30.1360.120">
    <property type="entry name" value="Probable tRNA modification gtpase trme, domain 1"/>
    <property type="match status" value="1"/>
</dbReference>
<evidence type="ECO:0000256" key="4">
    <source>
        <dbReference type="ARBA" id="ARBA00022741"/>
    </source>
</evidence>
<dbReference type="PANTHER" id="PTHR42714:SF2">
    <property type="entry name" value="TRNA MODIFICATION GTPASE GTPBP3, MITOCHONDRIAL"/>
    <property type="match status" value="1"/>
</dbReference>
<dbReference type="CDD" id="cd14858">
    <property type="entry name" value="TrmE_N"/>
    <property type="match status" value="1"/>
</dbReference>
<dbReference type="FunFam" id="3.30.1360.120:FF:000007">
    <property type="entry name" value="tRNA modification GTPase GTPBP3, mitochondrial"/>
    <property type="match status" value="1"/>
</dbReference>
<evidence type="ECO:0000256" key="1">
    <source>
        <dbReference type="ARBA" id="ARBA00004173"/>
    </source>
</evidence>
<gene>
    <name evidence="7" type="primary">GTPBP3</name>
</gene>
<dbReference type="InterPro" id="IPR018948">
    <property type="entry name" value="GTP-bd_TrmE_N"/>
</dbReference>
<dbReference type="PANTHER" id="PTHR42714">
    <property type="entry name" value="TRNA MODIFICATION GTPASE GTPBP3"/>
    <property type="match status" value="1"/>
</dbReference>
<keyword evidence="4" id="KW-0547">Nucleotide-binding</keyword>
<dbReference type="Pfam" id="PF10396">
    <property type="entry name" value="TrmE_N"/>
    <property type="match status" value="1"/>
</dbReference>
<comment type="subcellular location">
    <subcellularLocation>
        <location evidence="1">Mitochondrion</location>
    </subcellularLocation>
</comment>
<evidence type="ECO:0000256" key="5">
    <source>
        <dbReference type="ARBA" id="ARBA00023134"/>
    </source>
</evidence>
<sequence length="144" mass="14948">MWRRFWTLVAGAARGPRSPRSCTRQGSGAPVPGSGATVFALSSGQGRCGIAVIRTSGPASGHALRSLTAPQDLPPARSACLRLLSHPRSGEPLDRALVLWFPGPQSFTGEDCAEFHVHGGPAVVSGVLQALVPSRRQCARAAAS</sequence>
<dbReference type="Ensembl" id="ENSAMET00000028257.1">
    <property type="protein sequence ID" value="ENSAMEP00000028492.1"/>
    <property type="gene ID" value="ENSAMEG00000010489.2"/>
</dbReference>
<dbReference type="InterPro" id="IPR027266">
    <property type="entry name" value="TrmE/GcvT-like"/>
</dbReference>
<keyword evidence="5" id="KW-0342">GTP-binding</keyword>
<evidence type="ECO:0000256" key="3">
    <source>
        <dbReference type="ARBA" id="ARBA00022694"/>
    </source>
</evidence>
<evidence type="ECO:0000256" key="2">
    <source>
        <dbReference type="ARBA" id="ARBA00011043"/>
    </source>
</evidence>
<dbReference type="GO" id="GO:0005525">
    <property type="term" value="F:GTP binding"/>
    <property type="evidence" value="ECO:0007669"/>
    <property type="project" value="UniProtKB-KW"/>
</dbReference>
<name>A0A7N5JPN5_AILME</name>
<dbReference type="GO" id="GO:0030488">
    <property type="term" value="P:tRNA methylation"/>
    <property type="evidence" value="ECO:0007669"/>
    <property type="project" value="TreeGrafter"/>
</dbReference>
<proteinExistence type="inferred from homology"/>
<keyword evidence="3" id="KW-0819">tRNA processing</keyword>
<reference evidence="7" key="2">
    <citation type="submission" date="2025-08" db="UniProtKB">
        <authorList>
            <consortium name="Ensembl"/>
        </authorList>
    </citation>
    <scope>IDENTIFICATION</scope>
</reference>
<dbReference type="SUPFAM" id="SSF103025">
    <property type="entry name" value="Folate-binding domain"/>
    <property type="match status" value="1"/>
</dbReference>
<reference evidence="7 8" key="1">
    <citation type="journal article" date="2010" name="Nature">
        <title>The sequence and de novo assembly of the giant panda genome.</title>
        <authorList>
            <person name="Li R."/>
            <person name="Fan W."/>
            <person name="Tian G."/>
            <person name="Zhu H."/>
            <person name="He L."/>
            <person name="Cai J."/>
            <person name="Huang Q."/>
            <person name="Cai Q."/>
            <person name="Li B."/>
            <person name="Bai Y."/>
            <person name="Zhang Z."/>
            <person name="Zhang Y."/>
            <person name="Wang W."/>
            <person name="Li J."/>
            <person name="Wei F."/>
            <person name="Li H."/>
            <person name="Jian M."/>
            <person name="Li J."/>
            <person name="Zhang Z."/>
            <person name="Nielsen R."/>
            <person name="Li D."/>
            <person name="Gu W."/>
            <person name="Yang Z."/>
            <person name="Xuan Z."/>
            <person name="Ryder O.A."/>
            <person name="Leung F.C."/>
            <person name="Zhou Y."/>
            <person name="Cao J."/>
            <person name="Sun X."/>
            <person name="Fu Y."/>
            <person name="Fang X."/>
            <person name="Guo X."/>
            <person name="Wang B."/>
            <person name="Hou R."/>
            <person name="Shen F."/>
            <person name="Mu B."/>
            <person name="Ni P."/>
            <person name="Lin R."/>
            <person name="Qian W."/>
            <person name="Wang G."/>
            <person name="Yu C."/>
            <person name="Nie W."/>
            <person name="Wang J."/>
            <person name="Wu Z."/>
            <person name="Liang H."/>
            <person name="Min J."/>
            <person name="Wu Q."/>
            <person name="Cheng S."/>
            <person name="Ruan J."/>
            <person name="Wang M."/>
            <person name="Shi Z."/>
            <person name="Wen M."/>
            <person name="Liu B."/>
            <person name="Ren X."/>
            <person name="Zheng H."/>
            <person name="Dong D."/>
            <person name="Cook K."/>
            <person name="Shan G."/>
            <person name="Zhang H."/>
            <person name="Kosiol C."/>
            <person name="Xie X."/>
            <person name="Lu Z."/>
            <person name="Zheng H."/>
            <person name="Li Y."/>
            <person name="Steiner C.C."/>
            <person name="Lam T.T."/>
            <person name="Lin S."/>
            <person name="Zhang Q."/>
            <person name="Li G."/>
            <person name="Tian J."/>
            <person name="Gong T."/>
            <person name="Liu H."/>
            <person name="Zhang D."/>
            <person name="Fang L."/>
            <person name="Ye C."/>
            <person name="Zhang J."/>
            <person name="Hu W."/>
            <person name="Xu A."/>
            <person name="Ren Y."/>
            <person name="Zhang G."/>
            <person name="Bruford M.W."/>
            <person name="Li Q."/>
            <person name="Ma L."/>
            <person name="Guo Y."/>
            <person name="An N."/>
            <person name="Hu Y."/>
            <person name="Zheng Y."/>
            <person name="Shi Y."/>
            <person name="Li Z."/>
            <person name="Liu Q."/>
            <person name="Chen Y."/>
            <person name="Zhao J."/>
            <person name="Qu N."/>
            <person name="Zhao S."/>
            <person name="Tian F."/>
            <person name="Wang X."/>
            <person name="Wang H."/>
            <person name="Xu L."/>
            <person name="Liu X."/>
            <person name="Vinar T."/>
            <person name="Wang Y."/>
            <person name="Lam T.W."/>
            <person name="Yiu S.M."/>
            <person name="Liu S."/>
            <person name="Zhang H."/>
            <person name="Li D."/>
            <person name="Huang Y."/>
            <person name="Wang X."/>
            <person name="Yang G."/>
            <person name="Jiang Z."/>
            <person name="Wang J."/>
            <person name="Qin N."/>
            <person name="Li L."/>
            <person name="Li J."/>
            <person name="Bolund L."/>
            <person name="Kristiansen K."/>
            <person name="Wong G.K."/>
            <person name="Olson M."/>
            <person name="Zhang X."/>
            <person name="Li S."/>
            <person name="Yang H."/>
            <person name="Wang J."/>
            <person name="Wang J."/>
        </authorList>
    </citation>
    <scope>NUCLEOTIDE SEQUENCE [LARGE SCALE GENOMIC DNA]</scope>
</reference>
<organism evidence="7 8">
    <name type="scientific">Ailuropoda melanoleuca</name>
    <name type="common">Giant panda</name>
    <dbReference type="NCBI Taxonomy" id="9646"/>
    <lineage>
        <taxon>Eukaryota</taxon>
        <taxon>Metazoa</taxon>
        <taxon>Chordata</taxon>
        <taxon>Craniata</taxon>
        <taxon>Vertebrata</taxon>
        <taxon>Euteleostomi</taxon>
        <taxon>Mammalia</taxon>
        <taxon>Eutheria</taxon>
        <taxon>Laurasiatheria</taxon>
        <taxon>Carnivora</taxon>
        <taxon>Caniformia</taxon>
        <taxon>Ursidae</taxon>
        <taxon>Ailuropoda</taxon>
    </lineage>
</organism>
<dbReference type="Proteomes" id="UP000008912">
    <property type="component" value="Unassembled WGS sequence"/>
</dbReference>
<evidence type="ECO:0000313" key="7">
    <source>
        <dbReference type="Ensembl" id="ENSAMEP00000028492.1"/>
    </source>
</evidence>
<comment type="similarity">
    <text evidence="2">Belongs to the TRAFAC class TrmE-Era-EngA-EngB-Septin-like GTPase superfamily. TrmE GTPase family.</text>
</comment>
<reference evidence="7" key="3">
    <citation type="submission" date="2025-09" db="UniProtKB">
        <authorList>
            <consortium name="Ensembl"/>
        </authorList>
    </citation>
    <scope>IDENTIFICATION</scope>
</reference>
<dbReference type="GO" id="GO:0005739">
    <property type="term" value="C:mitochondrion"/>
    <property type="evidence" value="ECO:0007669"/>
    <property type="project" value="UniProtKB-SubCell"/>
</dbReference>
<feature type="domain" description="GTP-binding protein TrmE N-terminal" evidence="6">
    <location>
        <begin position="37"/>
        <end position="139"/>
    </location>
</feature>
<dbReference type="GO" id="GO:0002098">
    <property type="term" value="P:tRNA wobble uridine modification"/>
    <property type="evidence" value="ECO:0007669"/>
    <property type="project" value="TreeGrafter"/>
</dbReference>
<evidence type="ECO:0000313" key="8">
    <source>
        <dbReference type="Proteomes" id="UP000008912"/>
    </source>
</evidence>
<accession>A0A7N5JPN5</accession>